<name>K3XBS5_GLOUD</name>
<keyword evidence="2" id="KW-1185">Reference proteome</keyword>
<dbReference type="Proteomes" id="UP000019132">
    <property type="component" value="Unassembled WGS sequence"/>
</dbReference>
<organism evidence="1 2">
    <name type="scientific">Globisporangium ultimum (strain ATCC 200006 / CBS 805.95 / DAOM BR144)</name>
    <name type="common">Pythium ultimum</name>
    <dbReference type="NCBI Taxonomy" id="431595"/>
    <lineage>
        <taxon>Eukaryota</taxon>
        <taxon>Sar</taxon>
        <taxon>Stramenopiles</taxon>
        <taxon>Oomycota</taxon>
        <taxon>Peronosporomycetes</taxon>
        <taxon>Pythiales</taxon>
        <taxon>Pythiaceae</taxon>
        <taxon>Globisporangium</taxon>
    </lineage>
</organism>
<dbReference type="VEuPathDB" id="FungiDB:PYU1_G014643"/>
<evidence type="ECO:0000313" key="1">
    <source>
        <dbReference type="EnsemblProtists" id="PYU1_T014674"/>
    </source>
</evidence>
<accession>K3XBS5</accession>
<proteinExistence type="predicted"/>
<dbReference type="InParanoid" id="K3XBS5"/>
<sequence length="77" mass="8700">AGCRRGRGRREPARLVLDELLRRHPGRVLGLACAQPQHAHGARAARERRMQKLRRAVVSDYRGHGEEQPRPAGRCLC</sequence>
<dbReference type="EMBL" id="GL376587">
    <property type="status" value="NOT_ANNOTATED_CDS"/>
    <property type="molecule type" value="Genomic_DNA"/>
</dbReference>
<dbReference type="AlphaFoldDB" id="K3XBS5"/>
<reference evidence="2" key="1">
    <citation type="journal article" date="2010" name="Genome Biol.">
        <title>Genome sequence of the necrotrophic plant pathogen Pythium ultimum reveals original pathogenicity mechanisms and effector repertoire.</title>
        <authorList>
            <person name="Levesque C.A."/>
            <person name="Brouwer H."/>
            <person name="Cano L."/>
            <person name="Hamilton J.P."/>
            <person name="Holt C."/>
            <person name="Huitema E."/>
            <person name="Raffaele S."/>
            <person name="Robideau G.P."/>
            <person name="Thines M."/>
            <person name="Win J."/>
            <person name="Zerillo M.M."/>
            <person name="Beakes G.W."/>
            <person name="Boore J.L."/>
            <person name="Busam D."/>
            <person name="Dumas B."/>
            <person name="Ferriera S."/>
            <person name="Fuerstenberg S.I."/>
            <person name="Gachon C.M."/>
            <person name="Gaulin E."/>
            <person name="Govers F."/>
            <person name="Grenville-Briggs L."/>
            <person name="Horner N."/>
            <person name="Hostetler J."/>
            <person name="Jiang R.H."/>
            <person name="Johnson J."/>
            <person name="Krajaejun T."/>
            <person name="Lin H."/>
            <person name="Meijer H.J."/>
            <person name="Moore B."/>
            <person name="Morris P."/>
            <person name="Phuntmart V."/>
            <person name="Puiu D."/>
            <person name="Shetty J."/>
            <person name="Stajich J.E."/>
            <person name="Tripathy S."/>
            <person name="Wawra S."/>
            <person name="van West P."/>
            <person name="Whitty B.R."/>
            <person name="Coutinho P.M."/>
            <person name="Henrissat B."/>
            <person name="Martin F."/>
            <person name="Thomas P.D."/>
            <person name="Tyler B.M."/>
            <person name="De Vries R.P."/>
            <person name="Kamoun S."/>
            <person name="Yandell M."/>
            <person name="Tisserat N."/>
            <person name="Buell C.R."/>
        </authorList>
    </citation>
    <scope>NUCLEOTIDE SEQUENCE</scope>
    <source>
        <strain evidence="2">DAOM:BR144</strain>
    </source>
</reference>
<reference evidence="1" key="3">
    <citation type="submission" date="2015-02" db="UniProtKB">
        <authorList>
            <consortium name="EnsemblProtists"/>
        </authorList>
    </citation>
    <scope>IDENTIFICATION</scope>
    <source>
        <strain evidence="1">DAOM BR144</strain>
    </source>
</reference>
<reference evidence="2" key="2">
    <citation type="submission" date="2010-04" db="EMBL/GenBank/DDBJ databases">
        <authorList>
            <person name="Buell R."/>
            <person name="Hamilton J."/>
            <person name="Hostetler J."/>
        </authorList>
    </citation>
    <scope>NUCLEOTIDE SEQUENCE [LARGE SCALE GENOMIC DNA]</scope>
    <source>
        <strain evidence="2">DAOM:BR144</strain>
    </source>
</reference>
<dbReference type="HOGENOM" id="CLU_2645651_0_0_1"/>
<evidence type="ECO:0000313" key="2">
    <source>
        <dbReference type="Proteomes" id="UP000019132"/>
    </source>
</evidence>
<dbReference type="EnsemblProtists" id="PYU1_T014674">
    <property type="protein sequence ID" value="PYU1_T014674"/>
    <property type="gene ID" value="PYU1_G014643"/>
</dbReference>
<protein>
    <submittedName>
        <fullName evidence="1">Uncharacterized protein</fullName>
    </submittedName>
</protein>